<dbReference type="Proteomes" id="UP000823928">
    <property type="component" value="Unassembled WGS sequence"/>
</dbReference>
<sequence>MASILNFTYCLAIEKKSQGTENSESINAISILTQLSPETIPGMFSFAIAFSLLDLDLIKKNTIRICFSKDDHTTPIVDSGEVNLDAINAIPNSDIPSKYSGLNICMDLRNVIFESAGEYITQIYLNGELIESKAIYVKGKR</sequence>
<organism evidence="1 2">
    <name type="scientific">Candidatus Scatousia excrementigallinarum</name>
    <dbReference type="NCBI Taxonomy" id="2840935"/>
    <lineage>
        <taxon>Bacteria</taxon>
        <taxon>Candidatus Scatousia</taxon>
    </lineage>
</organism>
<reference evidence="1" key="1">
    <citation type="submission" date="2020-10" db="EMBL/GenBank/DDBJ databases">
        <authorList>
            <person name="Gilroy R."/>
        </authorList>
    </citation>
    <scope>NUCLEOTIDE SEQUENCE</scope>
    <source>
        <strain evidence="1">6276</strain>
    </source>
</reference>
<protein>
    <submittedName>
        <fullName evidence="1">Uncharacterized protein</fullName>
    </submittedName>
</protein>
<dbReference type="InterPro" id="IPR054221">
    <property type="entry name" value="DUF6941"/>
</dbReference>
<evidence type="ECO:0000313" key="2">
    <source>
        <dbReference type="Proteomes" id="UP000823928"/>
    </source>
</evidence>
<proteinExistence type="predicted"/>
<reference evidence="1" key="2">
    <citation type="journal article" date="2021" name="PeerJ">
        <title>Extensive microbial diversity within the chicken gut microbiome revealed by metagenomics and culture.</title>
        <authorList>
            <person name="Gilroy R."/>
            <person name="Ravi A."/>
            <person name="Getino M."/>
            <person name="Pursley I."/>
            <person name="Horton D.L."/>
            <person name="Alikhan N.F."/>
            <person name="Baker D."/>
            <person name="Gharbi K."/>
            <person name="Hall N."/>
            <person name="Watson M."/>
            <person name="Adriaenssens E.M."/>
            <person name="Foster-Nyarko E."/>
            <person name="Jarju S."/>
            <person name="Secka A."/>
            <person name="Antonio M."/>
            <person name="Oren A."/>
            <person name="Chaudhuri R.R."/>
            <person name="La Ragione R."/>
            <person name="Hildebrand F."/>
            <person name="Pallen M.J."/>
        </authorList>
    </citation>
    <scope>NUCLEOTIDE SEQUENCE</scope>
    <source>
        <strain evidence="1">6276</strain>
    </source>
</reference>
<comment type="caution">
    <text evidence="1">The sequence shown here is derived from an EMBL/GenBank/DDBJ whole genome shotgun (WGS) entry which is preliminary data.</text>
</comment>
<gene>
    <name evidence="1" type="ORF">IAC10_05005</name>
</gene>
<dbReference type="EMBL" id="DVIU01000106">
    <property type="protein sequence ID" value="HIS35973.1"/>
    <property type="molecule type" value="Genomic_DNA"/>
</dbReference>
<evidence type="ECO:0000313" key="1">
    <source>
        <dbReference type="EMBL" id="HIS35973.1"/>
    </source>
</evidence>
<name>A0A9D1JMJ5_9BACT</name>
<dbReference type="Pfam" id="PF22091">
    <property type="entry name" value="DUF6941"/>
    <property type="match status" value="1"/>
</dbReference>
<dbReference type="AlphaFoldDB" id="A0A9D1JMJ5"/>
<accession>A0A9D1JMJ5</accession>